<evidence type="ECO:0000313" key="4">
    <source>
        <dbReference type="Proteomes" id="UP000192445"/>
    </source>
</evidence>
<reference evidence="3 4" key="1">
    <citation type="submission" date="2017-03" db="EMBL/GenBank/DDBJ databases">
        <title>Complete Genome Sequence of a natural compounds producer, Streptomyces violaceus S21.</title>
        <authorList>
            <person name="Zhong C."/>
            <person name="Zhao Z."/>
            <person name="Fu J."/>
            <person name="Zong G."/>
            <person name="Qin R."/>
            <person name="Cao G."/>
        </authorList>
    </citation>
    <scope>NUCLEOTIDE SEQUENCE [LARGE SCALE GENOMIC DNA]</scope>
    <source>
        <strain evidence="3 4">S21</strain>
    </source>
</reference>
<dbReference type="OrthoDB" id="4249752at2"/>
<dbReference type="InterPro" id="IPR058548">
    <property type="entry name" value="MlaB-like_STAS"/>
</dbReference>
<evidence type="ECO:0000313" key="3">
    <source>
        <dbReference type="EMBL" id="ARF62357.1"/>
    </source>
</evidence>
<organism evidence="3 4">
    <name type="scientific">Streptomyces violaceoruber</name>
    <dbReference type="NCBI Taxonomy" id="1935"/>
    <lineage>
        <taxon>Bacteria</taxon>
        <taxon>Bacillati</taxon>
        <taxon>Actinomycetota</taxon>
        <taxon>Actinomycetes</taxon>
        <taxon>Kitasatosporales</taxon>
        <taxon>Streptomycetaceae</taxon>
        <taxon>Streptomyces</taxon>
        <taxon>Streptomyces violaceoruber group</taxon>
    </lineage>
</organism>
<dbReference type="AlphaFoldDB" id="A0A1V0UB77"/>
<evidence type="ECO:0000256" key="1">
    <source>
        <dbReference type="SAM" id="MobiDB-lite"/>
    </source>
</evidence>
<dbReference type="SUPFAM" id="SSF52091">
    <property type="entry name" value="SpoIIaa-like"/>
    <property type="match status" value="1"/>
</dbReference>
<proteinExistence type="predicted"/>
<dbReference type="Pfam" id="PF13466">
    <property type="entry name" value="STAS_2"/>
    <property type="match status" value="1"/>
</dbReference>
<dbReference type="Gene3D" id="3.30.750.24">
    <property type="entry name" value="STAS domain"/>
    <property type="match status" value="1"/>
</dbReference>
<dbReference type="CDD" id="cd07043">
    <property type="entry name" value="STAS_anti-anti-sigma_factors"/>
    <property type="match status" value="1"/>
</dbReference>
<dbReference type="KEGG" id="svu:B1H20_13835"/>
<dbReference type="EMBL" id="CP020570">
    <property type="protein sequence ID" value="ARF62357.1"/>
    <property type="molecule type" value="Genomic_DNA"/>
</dbReference>
<name>A0A1V0UB77_STRVN</name>
<dbReference type="Proteomes" id="UP000192445">
    <property type="component" value="Chromosome"/>
</dbReference>
<sequence length="137" mass="14621">MTTHPHHHLQLTTVDGEDSVRIELHGDLDYDNADLLVQEATDRLAARPALTDLHLLCADLGAVDSMGLCALLMIARRTAEAGVRLHLDDRPARLERLLTLTGTLGHLTAPPPPRSKTPSAAEESAGAARPSGPDVTT</sequence>
<dbReference type="STRING" id="1935.B1H20_13835"/>
<feature type="region of interest" description="Disordered" evidence="1">
    <location>
        <begin position="103"/>
        <end position="137"/>
    </location>
</feature>
<protein>
    <submittedName>
        <fullName evidence="3">Sulfate transporter</fullName>
    </submittedName>
</protein>
<feature type="domain" description="STAS" evidence="2">
    <location>
        <begin position="9"/>
        <end position="102"/>
    </location>
</feature>
<gene>
    <name evidence="3" type="ORF">B1H20_13835</name>
</gene>
<dbReference type="InterPro" id="IPR002645">
    <property type="entry name" value="STAS_dom"/>
</dbReference>
<evidence type="ECO:0000259" key="2">
    <source>
        <dbReference type="PROSITE" id="PS50801"/>
    </source>
</evidence>
<dbReference type="PROSITE" id="PS50801">
    <property type="entry name" value="STAS"/>
    <property type="match status" value="1"/>
</dbReference>
<dbReference type="InterPro" id="IPR036513">
    <property type="entry name" value="STAS_dom_sf"/>
</dbReference>
<accession>A0A1V0UB77</accession>
<dbReference type="RefSeq" id="WP_030192374.1">
    <property type="nucleotide sequence ID" value="NZ_CP020570.1"/>
</dbReference>